<evidence type="ECO:0000256" key="1">
    <source>
        <dbReference type="ARBA" id="ARBA00004167"/>
    </source>
</evidence>
<proteinExistence type="inferred from homology"/>
<dbReference type="SUPFAM" id="SSF111369">
    <property type="entry name" value="HlyD-like secretion proteins"/>
    <property type="match status" value="1"/>
</dbReference>
<reference evidence="8 9" key="1">
    <citation type="submission" date="2020-07" db="EMBL/GenBank/DDBJ databases">
        <title>Vibrio marinisediminis sp. nov., isolated from marine sediment.</title>
        <authorList>
            <person name="Ji X."/>
        </authorList>
    </citation>
    <scope>NUCLEOTIDE SEQUENCE [LARGE SCALE GENOMIC DNA]</scope>
    <source>
        <strain evidence="8 9">404</strain>
    </source>
</reference>
<evidence type="ECO:0000313" key="9">
    <source>
        <dbReference type="Proteomes" id="UP000571701"/>
    </source>
</evidence>
<evidence type="ECO:0000256" key="2">
    <source>
        <dbReference type="ARBA" id="ARBA00009477"/>
    </source>
</evidence>
<dbReference type="Gene3D" id="2.40.50.100">
    <property type="match status" value="1"/>
</dbReference>
<feature type="transmembrane region" description="Helical" evidence="6">
    <location>
        <begin position="6"/>
        <end position="31"/>
    </location>
</feature>
<comment type="similarity">
    <text evidence="2">Belongs to the membrane fusion protein (MFP) (TC 8.A.1) family.</text>
</comment>
<evidence type="ECO:0000259" key="7">
    <source>
        <dbReference type="Pfam" id="PF25917"/>
    </source>
</evidence>
<name>A0A7W2FN89_9VIBR</name>
<keyword evidence="9" id="KW-1185">Reference proteome</keyword>
<comment type="caution">
    <text evidence="8">The sequence shown here is derived from an EMBL/GenBank/DDBJ whole genome shotgun (WGS) entry which is preliminary data.</text>
</comment>
<evidence type="ECO:0000256" key="3">
    <source>
        <dbReference type="ARBA" id="ARBA00022692"/>
    </source>
</evidence>
<dbReference type="InterPro" id="IPR050739">
    <property type="entry name" value="MFP"/>
</dbReference>
<dbReference type="Gene3D" id="2.40.30.170">
    <property type="match status" value="1"/>
</dbReference>
<dbReference type="PANTHER" id="PTHR30386">
    <property type="entry name" value="MEMBRANE FUSION SUBUNIT OF EMRAB-TOLC MULTIDRUG EFFLUX PUMP"/>
    <property type="match status" value="1"/>
</dbReference>
<comment type="subcellular location">
    <subcellularLocation>
        <location evidence="1">Membrane</location>
        <topology evidence="1">Single-pass membrane protein</topology>
    </subcellularLocation>
</comment>
<evidence type="ECO:0000256" key="6">
    <source>
        <dbReference type="SAM" id="Phobius"/>
    </source>
</evidence>
<dbReference type="AlphaFoldDB" id="A0A7W2FN89"/>
<organism evidence="8 9">
    <name type="scientific">Vibrio marinisediminis</name>
    <dbReference type="NCBI Taxonomy" id="2758441"/>
    <lineage>
        <taxon>Bacteria</taxon>
        <taxon>Pseudomonadati</taxon>
        <taxon>Pseudomonadota</taxon>
        <taxon>Gammaproteobacteria</taxon>
        <taxon>Vibrionales</taxon>
        <taxon>Vibrionaceae</taxon>
        <taxon>Vibrio</taxon>
    </lineage>
</organism>
<evidence type="ECO:0000256" key="5">
    <source>
        <dbReference type="ARBA" id="ARBA00023136"/>
    </source>
</evidence>
<dbReference type="EMBL" id="JACFYF010000001">
    <property type="protein sequence ID" value="MBA5761218.1"/>
    <property type="molecule type" value="Genomic_DNA"/>
</dbReference>
<keyword evidence="4 6" id="KW-1133">Transmembrane helix</keyword>
<keyword evidence="5 6" id="KW-0472">Membrane</keyword>
<dbReference type="Pfam" id="PF25917">
    <property type="entry name" value="BSH_RND"/>
    <property type="match status" value="1"/>
</dbReference>
<dbReference type="GO" id="GO:0016020">
    <property type="term" value="C:membrane"/>
    <property type="evidence" value="ECO:0007669"/>
    <property type="project" value="UniProtKB-SubCell"/>
</dbReference>
<sequence>MTEKIYQYVLYTVLTVTAAFSIFLVAADNIAPFTTQASMHRNIVTIAPEASGVINHVAVENGQWVNAGDTLFTLDDQSYQLKVKQAKAELIQAEQSFQASEQQLIAAKQTLLQRQKQQRNTQAKLSRNKALYKKGLTTTQTIEDSQLNVKVAHSALLAAQADVLRIEAQLTDAENNAAIQLARTKLASAELDQRHTRIIAQTAGVVTNLQLQPGSYISQGATALLLVNEAQAWLSADFNEKGISHLKQGNTAYIAFDALPGQVFIGHVESQERAIRDSNNSGGQLVDVANDNRWIREQQKVRVRIQIEDLDANSTAQLISGARASLSMVNGSPVIDAISSTWIHLVALFRYIY</sequence>
<accession>A0A7W2FN89</accession>
<evidence type="ECO:0000256" key="4">
    <source>
        <dbReference type="ARBA" id="ARBA00022989"/>
    </source>
</evidence>
<gene>
    <name evidence="8" type="ORF">H2O73_02590</name>
</gene>
<evidence type="ECO:0000313" key="8">
    <source>
        <dbReference type="EMBL" id="MBA5761218.1"/>
    </source>
</evidence>
<keyword evidence="3 6" id="KW-0812">Transmembrane</keyword>
<dbReference type="Gene3D" id="1.10.287.470">
    <property type="entry name" value="Helix hairpin bin"/>
    <property type="match status" value="1"/>
</dbReference>
<dbReference type="InterPro" id="IPR058625">
    <property type="entry name" value="MdtA-like_BSH"/>
</dbReference>
<dbReference type="RefSeq" id="WP_182106219.1">
    <property type="nucleotide sequence ID" value="NZ_JACFYF010000001.1"/>
</dbReference>
<dbReference type="Proteomes" id="UP000571701">
    <property type="component" value="Unassembled WGS sequence"/>
</dbReference>
<feature type="domain" description="Multidrug resistance protein MdtA-like barrel-sandwich hybrid" evidence="7">
    <location>
        <begin position="42"/>
        <end position="227"/>
    </location>
</feature>
<dbReference type="PANTHER" id="PTHR30386:SF26">
    <property type="entry name" value="TRANSPORT PROTEIN COMB"/>
    <property type="match status" value="1"/>
</dbReference>
<protein>
    <submittedName>
        <fullName evidence="8">HlyD family secretion protein</fullName>
    </submittedName>
</protein>